<dbReference type="PANTHER" id="PTHR43381:SF5">
    <property type="entry name" value="TR-TYPE G DOMAIN-CONTAINING PROTEIN"/>
    <property type="match status" value="1"/>
</dbReference>
<proteinExistence type="predicted"/>
<keyword evidence="2" id="KW-0342">GTP-binding</keyword>
<dbReference type="OrthoDB" id="286637at2759"/>
<organism evidence="5 6">
    <name type="scientific">Ambispora gerdemannii</name>
    <dbReference type="NCBI Taxonomy" id="144530"/>
    <lineage>
        <taxon>Eukaryota</taxon>
        <taxon>Fungi</taxon>
        <taxon>Fungi incertae sedis</taxon>
        <taxon>Mucoromycota</taxon>
        <taxon>Glomeromycotina</taxon>
        <taxon>Glomeromycetes</taxon>
        <taxon>Archaeosporales</taxon>
        <taxon>Ambisporaceae</taxon>
        <taxon>Ambispora</taxon>
    </lineage>
</organism>
<dbReference type="Pfam" id="PF11987">
    <property type="entry name" value="IF-2"/>
    <property type="match status" value="1"/>
</dbReference>
<evidence type="ECO:0000256" key="2">
    <source>
        <dbReference type="ARBA" id="ARBA00023134"/>
    </source>
</evidence>
<feature type="non-terminal residue" evidence="5">
    <location>
        <position position="420"/>
    </location>
</feature>
<accession>A0A9N9DUZ0</accession>
<dbReference type="InterPro" id="IPR023115">
    <property type="entry name" value="TIF_IF2_dom3"/>
</dbReference>
<name>A0A9N9DUZ0_9GLOM</name>
<dbReference type="SUPFAM" id="SSF50447">
    <property type="entry name" value="Translation proteins"/>
    <property type="match status" value="1"/>
</dbReference>
<dbReference type="Proteomes" id="UP000789831">
    <property type="component" value="Unassembled WGS sequence"/>
</dbReference>
<dbReference type="Gene3D" id="3.40.50.10050">
    <property type="entry name" value="Translation initiation factor IF- 2, domain 3"/>
    <property type="match status" value="1"/>
</dbReference>
<dbReference type="CDD" id="cd03692">
    <property type="entry name" value="mtIF2_IVc"/>
    <property type="match status" value="1"/>
</dbReference>
<reference evidence="5" key="1">
    <citation type="submission" date="2021-06" db="EMBL/GenBank/DDBJ databases">
        <authorList>
            <person name="Kallberg Y."/>
            <person name="Tangrot J."/>
            <person name="Rosling A."/>
        </authorList>
    </citation>
    <scope>NUCLEOTIDE SEQUENCE</scope>
    <source>
        <strain evidence="5">MT106</strain>
    </source>
</reference>
<dbReference type="PANTHER" id="PTHR43381">
    <property type="entry name" value="TRANSLATION INITIATION FACTOR IF-2-RELATED"/>
    <property type="match status" value="1"/>
</dbReference>
<dbReference type="SUPFAM" id="SSF54631">
    <property type="entry name" value="CBS-domain pair"/>
    <property type="match status" value="1"/>
</dbReference>
<dbReference type="Gene3D" id="3.10.580.10">
    <property type="entry name" value="CBS-domain"/>
    <property type="match status" value="1"/>
</dbReference>
<evidence type="ECO:0000313" key="6">
    <source>
        <dbReference type="Proteomes" id="UP000789831"/>
    </source>
</evidence>
<evidence type="ECO:0000259" key="3">
    <source>
        <dbReference type="Pfam" id="PF00571"/>
    </source>
</evidence>
<evidence type="ECO:0000259" key="4">
    <source>
        <dbReference type="Pfam" id="PF11987"/>
    </source>
</evidence>
<comment type="caution">
    <text evidence="5">The sequence shown here is derived from an EMBL/GenBank/DDBJ whole genome shotgun (WGS) entry which is preliminary data.</text>
</comment>
<dbReference type="GO" id="GO:0005525">
    <property type="term" value="F:GTP binding"/>
    <property type="evidence" value="ECO:0007669"/>
    <property type="project" value="UniProtKB-KW"/>
</dbReference>
<gene>
    <name evidence="5" type="ORF">AGERDE_LOCUS11293</name>
</gene>
<protein>
    <submittedName>
        <fullName evidence="5">5013_t:CDS:1</fullName>
    </submittedName>
</protein>
<dbReference type="Pfam" id="PF00571">
    <property type="entry name" value="CBS"/>
    <property type="match status" value="1"/>
</dbReference>
<dbReference type="InterPro" id="IPR015760">
    <property type="entry name" value="TIF_IF2"/>
</dbReference>
<dbReference type="InterPro" id="IPR036925">
    <property type="entry name" value="TIF_IF2_dom3_sf"/>
</dbReference>
<dbReference type="AlphaFoldDB" id="A0A9N9DUZ0"/>
<dbReference type="GO" id="GO:0005737">
    <property type="term" value="C:cytoplasm"/>
    <property type="evidence" value="ECO:0007669"/>
    <property type="project" value="TreeGrafter"/>
</dbReference>
<feature type="domain" description="CBS" evidence="3">
    <location>
        <begin position="356"/>
        <end position="399"/>
    </location>
</feature>
<dbReference type="InterPro" id="IPR000644">
    <property type="entry name" value="CBS_dom"/>
</dbReference>
<feature type="domain" description="Translation initiation factor IF- 2" evidence="4">
    <location>
        <begin position="63"/>
        <end position="157"/>
    </location>
</feature>
<evidence type="ECO:0000313" key="5">
    <source>
        <dbReference type="EMBL" id="CAG8648301.1"/>
    </source>
</evidence>
<dbReference type="GO" id="GO:0003743">
    <property type="term" value="F:translation initiation factor activity"/>
    <property type="evidence" value="ECO:0007669"/>
    <property type="project" value="TreeGrafter"/>
</dbReference>
<dbReference type="InterPro" id="IPR046342">
    <property type="entry name" value="CBS_dom_sf"/>
</dbReference>
<dbReference type="InterPro" id="IPR009000">
    <property type="entry name" value="Transl_B-barrel_sf"/>
</dbReference>
<dbReference type="FunFam" id="2.40.30.10:FF:000008">
    <property type="entry name" value="Translation initiation factor IF-2"/>
    <property type="match status" value="1"/>
</dbReference>
<evidence type="ECO:0000256" key="1">
    <source>
        <dbReference type="ARBA" id="ARBA00022741"/>
    </source>
</evidence>
<keyword evidence="6" id="KW-1185">Reference proteome</keyword>
<keyword evidence="1" id="KW-0547">Nucleotide-binding</keyword>
<dbReference type="EMBL" id="CAJVPL010004499">
    <property type="protein sequence ID" value="CAG8648301.1"/>
    <property type="molecule type" value="Genomic_DNA"/>
</dbReference>
<dbReference type="Gene3D" id="2.40.30.10">
    <property type="entry name" value="Translation factors"/>
    <property type="match status" value="2"/>
</dbReference>
<dbReference type="SUPFAM" id="SSF52156">
    <property type="entry name" value="Initiation factor IF2/eIF5b, domain 3"/>
    <property type="match status" value="1"/>
</dbReference>
<sequence>MLDNYGHRTAHADPSDIVQVSGLTTEPELGDKFLVVNSEDVQQNIKKTLANYQEKKSLSPFSLTEKNINLILLADSQNALEALQDLVKKKSTPHLNLTIVYTAIRNLNNFIISFAKVTHSIILTFGGQFSQGQITTLKENNLPFYGSKIIYEMEEELEKIIKSQQTTQEVEKIVGVAQVKEIFYYSKIGNIAGCQVISGNISRNNFVRVFHQEKEVFTGNIRSLQSNKVDIKAAASGKECGIVLKGFNDFQPRKRIFVNSEQDVVRFVNNLAAENIVENKEARLVQAAFNFDELKVSSVFTPLSRVVFLNKDTTWEEVQKIHTRHFFTRYPILDQKKVPTKNTRRSPSTEQVVGVFNIEDKLDKVLAKLRTANCRLAFVCEGKKFLGVITLQDILGALVGKIKDERDRLLPALIDYSDKK</sequence>